<dbReference type="Proteomes" id="UP001320876">
    <property type="component" value="Unassembled WGS sequence"/>
</dbReference>
<keyword evidence="4" id="KW-0472">Membrane</keyword>
<dbReference type="InterPro" id="IPR011051">
    <property type="entry name" value="RmlC_Cupin_sf"/>
</dbReference>
<dbReference type="Pfam" id="PF07847">
    <property type="entry name" value="PCO_ADO"/>
    <property type="match status" value="1"/>
</dbReference>
<dbReference type="InterPro" id="IPR014710">
    <property type="entry name" value="RmlC-like_jellyroll"/>
</dbReference>
<dbReference type="SUPFAM" id="SSF51182">
    <property type="entry name" value="RmlC-like cupins"/>
    <property type="match status" value="1"/>
</dbReference>
<dbReference type="InterPro" id="IPR012864">
    <property type="entry name" value="PCO/ADO"/>
</dbReference>
<evidence type="ECO:0000313" key="6">
    <source>
        <dbReference type="Proteomes" id="UP001320876"/>
    </source>
</evidence>
<sequence length="245" mass="27628">MDDYDRREFLSLSLPGFLGVMLAMPSLCALATRANASDGRLPADGSMHWEAFLEAVAKEAAKQHLDAWNQESYVESIGKLARQLHMEDPVMLKAMEQLDTRLKQGDVDFHYLEKRVDFSLCLVQFDVGQIIKPHDHPGMTGMILCASGEIETTNYNVVEPPEGKTLEAGHCLLRRVAKNVLRKNDLSTLTAKERNIHTLTARKVTQLVDVFTPPYNDERSEQSRWFELDAEARPGSPDVFEARIT</sequence>
<evidence type="ECO:0000256" key="2">
    <source>
        <dbReference type="ARBA" id="ARBA00023002"/>
    </source>
</evidence>
<dbReference type="EMBL" id="JAPDDT010000002">
    <property type="protein sequence ID" value="MCW1922176.1"/>
    <property type="molecule type" value="Genomic_DNA"/>
</dbReference>
<evidence type="ECO:0008006" key="7">
    <source>
        <dbReference type="Google" id="ProtNLM"/>
    </source>
</evidence>
<dbReference type="Gene3D" id="2.60.120.10">
    <property type="entry name" value="Jelly Rolls"/>
    <property type="match status" value="1"/>
</dbReference>
<keyword evidence="4" id="KW-0812">Transmembrane</keyword>
<feature type="transmembrane region" description="Helical" evidence="4">
    <location>
        <begin position="12"/>
        <end position="32"/>
    </location>
</feature>
<keyword evidence="2" id="KW-0560">Oxidoreductase</keyword>
<keyword evidence="4" id="KW-1133">Transmembrane helix</keyword>
<gene>
    <name evidence="5" type="ORF">OKA05_06405</name>
</gene>
<keyword evidence="3" id="KW-0408">Iron</keyword>
<evidence type="ECO:0000313" key="5">
    <source>
        <dbReference type="EMBL" id="MCW1922176.1"/>
    </source>
</evidence>
<organism evidence="5 6">
    <name type="scientific">Luteolibacter arcticus</name>
    <dbReference type="NCBI Taxonomy" id="1581411"/>
    <lineage>
        <taxon>Bacteria</taxon>
        <taxon>Pseudomonadati</taxon>
        <taxon>Verrucomicrobiota</taxon>
        <taxon>Verrucomicrobiia</taxon>
        <taxon>Verrucomicrobiales</taxon>
        <taxon>Verrucomicrobiaceae</taxon>
        <taxon>Luteolibacter</taxon>
    </lineage>
</organism>
<evidence type="ECO:0000256" key="3">
    <source>
        <dbReference type="ARBA" id="ARBA00023004"/>
    </source>
</evidence>
<keyword evidence="1" id="KW-0479">Metal-binding</keyword>
<dbReference type="RefSeq" id="WP_264486286.1">
    <property type="nucleotide sequence ID" value="NZ_JAPDDT010000002.1"/>
</dbReference>
<keyword evidence="6" id="KW-1185">Reference proteome</keyword>
<accession>A0ABT3GFE2</accession>
<proteinExistence type="predicted"/>
<comment type="caution">
    <text evidence="5">The sequence shown here is derived from an EMBL/GenBank/DDBJ whole genome shotgun (WGS) entry which is preliminary data.</text>
</comment>
<evidence type="ECO:0000256" key="4">
    <source>
        <dbReference type="SAM" id="Phobius"/>
    </source>
</evidence>
<reference evidence="5 6" key="1">
    <citation type="submission" date="2022-10" db="EMBL/GenBank/DDBJ databases">
        <title>Luteolibacter arcticus strain CCTCC AB 2014275, whole genome shotgun sequencing project.</title>
        <authorList>
            <person name="Zhao G."/>
            <person name="Shen L."/>
        </authorList>
    </citation>
    <scope>NUCLEOTIDE SEQUENCE [LARGE SCALE GENOMIC DNA]</scope>
    <source>
        <strain evidence="5 6">CCTCC AB 2014275</strain>
    </source>
</reference>
<name>A0ABT3GFE2_9BACT</name>
<evidence type="ECO:0000256" key="1">
    <source>
        <dbReference type="ARBA" id="ARBA00022723"/>
    </source>
</evidence>
<protein>
    <recommendedName>
        <fullName evidence="7">Cysteine dioxygenase</fullName>
    </recommendedName>
</protein>